<dbReference type="AlphaFoldDB" id="A0AAN7U8B5"/>
<accession>A0AAN7U8B5</accession>
<gene>
    <name evidence="6" type="ORF">RB653_002219</name>
</gene>
<name>A0AAN7U8B5_9MYCE</name>
<evidence type="ECO:0000256" key="4">
    <source>
        <dbReference type="SAM" id="SignalP"/>
    </source>
</evidence>
<evidence type="ECO:0000256" key="1">
    <source>
        <dbReference type="ARBA" id="ARBA00008709"/>
    </source>
</evidence>
<protein>
    <recommendedName>
        <fullName evidence="5">PA14 domain-containing protein</fullName>
    </recommendedName>
</protein>
<evidence type="ECO:0000259" key="5">
    <source>
        <dbReference type="PROSITE" id="PS51820"/>
    </source>
</evidence>
<evidence type="ECO:0000313" key="7">
    <source>
        <dbReference type="Proteomes" id="UP001344447"/>
    </source>
</evidence>
<evidence type="ECO:0000256" key="2">
    <source>
        <dbReference type="ARBA" id="ARBA00022729"/>
    </source>
</evidence>
<proteinExistence type="inferred from homology"/>
<dbReference type="InterPro" id="IPR011658">
    <property type="entry name" value="PA14_dom"/>
</dbReference>
<sequence>MKLLSALIVLLFASVIYSQTNPSTLTFSVQVYDQFPAFNNNFQTNIGTGRTVGLVKSTLNTTTRVPELVTLATGGNNLVGALPNPPLFKYFFSPQQDSSLPGYNFPLSMDLVFTYDSVRNIYVYNNQYFFPIDNKGFDTDPTKRIYTDYGTYHNYHFCLKMNTVFTYRGFEVFNFQGDDDVWVYINNKLVIDLGGVHGPIAASVDTQTLGLTIGNSYNFDFFFCERQTTGSTIKIETNLLFVCPFKDFCGVCQGDGSSCCNPLTTCDDKNKCTIDACPKANTTLGGLPVSSFCTHTPKTNPYPSDICVNHVCNTTTGNFDSIPIPCLDRRSECLSNLGCNSISGCKYESVCNSNVCNVQNQCSNGTCVAKTPEQCGIELDGQVDKCKIYSCDSNGVGCIKKDKCQPSTDKCQIVSCEASTGDCITTPVEDPSGGLDKCSIATCNSTTGVFTYNPVVCTPSSNPCIATACNSTDGQCYNTQIPGDICDCGCGILENKCQVSFCTPEGVCQPKYRLDIDDNNDCTFDGCDPCTGIISHITAPQCLSCNQCFN</sequence>
<organism evidence="6 7">
    <name type="scientific">Dictyostelium firmibasis</name>
    <dbReference type="NCBI Taxonomy" id="79012"/>
    <lineage>
        <taxon>Eukaryota</taxon>
        <taxon>Amoebozoa</taxon>
        <taxon>Evosea</taxon>
        <taxon>Eumycetozoa</taxon>
        <taxon>Dictyostelia</taxon>
        <taxon>Dictyosteliales</taxon>
        <taxon>Dictyosteliaceae</taxon>
        <taxon>Dictyostelium</taxon>
    </lineage>
</organism>
<dbReference type="PANTHER" id="PTHR31137">
    <property type="entry name" value="PROTEIN PSIB-RELATED-RELATED"/>
    <property type="match status" value="1"/>
</dbReference>
<keyword evidence="3" id="KW-0325">Glycoprotein</keyword>
<comment type="similarity">
    <text evidence="1">Belongs to the prespore-cell-inducing factor family.</text>
</comment>
<feature type="signal peptide" evidence="4">
    <location>
        <begin position="1"/>
        <end position="18"/>
    </location>
</feature>
<dbReference type="SMART" id="SM00758">
    <property type="entry name" value="PA14"/>
    <property type="match status" value="1"/>
</dbReference>
<dbReference type="PANTHER" id="PTHR31137:SF8">
    <property type="entry name" value="PROTEIN PSIB-RELATED"/>
    <property type="match status" value="1"/>
</dbReference>
<dbReference type="Pfam" id="PF07691">
    <property type="entry name" value="PA14"/>
    <property type="match status" value="1"/>
</dbReference>
<dbReference type="InterPro" id="IPR051154">
    <property type="entry name" value="Prespore-cell_inducing_factor"/>
</dbReference>
<keyword evidence="2 4" id="KW-0732">Signal</keyword>
<keyword evidence="7" id="KW-1185">Reference proteome</keyword>
<dbReference type="GO" id="GO:0005576">
    <property type="term" value="C:extracellular region"/>
    <property type="evidence" value="ECO:0007669"/>
    <property type="project" value="TreeGrafter"/>
</dbReference>
<dbReference type="NCBIfam" id="TIGR02148">
    <property type="entry name" value="Fibro_Slime"/>
    <property type="match status" value="1"/>
</dbReference>
<dbReference type="PROSITE" id="PS51820">
    <property type="entry name" value="PA14"/>
    <property type="match status" value="1"/>
</dbReference>
<reference evidence="6 7" key="1">
    <citation type="submission" date="2023-11" db="EMBL/GenBank/DDBJ databases">
        <title>Dfirmibasis_genome.</title>
        <authorList>
            <person name="Edelbroek B."/>
            <person name="Kjellin J."/>
            <person name="Jerlstrom-Hultqvist J."/>
            <person name="Soderbom F."/>
        </authorList>
    </citation>
    <scope>NUCLEOTIDE SEQUENCE [LARGE SCALE GENOMIC DNA]</scope>
    <source>
        <strain evidence="6 7">TNS-C-14</strain>
    </source>
</reference>
<dbReference type="EMBL" id="JAVFKY010000004">
    <property type="protein sequence ID" value="KAK5577278.1"/>
    <property type="molecule type" value="Genomic_DNA"/>
</dbReference>
<evidence type="ECO:0000256" key="3">
    <source>
        <dbReference type="ARBA" id="ARBA00023180"/>
    </source>
</evidence>
<dbReference type="Proteomes" id="UP001344447">
    <property type="component" value="Unassembled WGS sequence"/>
</dbReference>
<evidence type="ECO:0000313" key="6">
    <source>
        <dbReference type="EMBL" id="KAK5577278.1"/>
    </source>
</evidence>
<dbReference type="InterPro" id="IPR037524">
    <property type="entry name" value="PA14/GLEYA"/>
</dbReference>
<feature type="domain" description="PA14" evidence="5">
    <location>
        <begin position="114"/>
        <end position="255"/>
    </location>
</feature>
<feature type="chain" id="PRO_5042968457" description="PA14 domain-containing protein" evidence="4">
    <location>
        <begin position="19"/>
        <end position="550"/>
    </location>
</feature>
<dbReference type="InterPro" id="IPR011874">
    <property type="entry name" value="Fibro_Slime"/>
</dbReference>
<comment type="caution">
    <text evidence="6">The sequence shown here is derived from an EMBL/GenBank/DDBJ whole genome shotgun (WGS) entry which is preliminary data.</text>
</comment>